<comment type="caution">
    <text evidence="1">The sequence shown here is derived from an EMBL/GenBank/DDBJ whole genome shotgun (WGS) entry which is preliminary data.</text>
</comment>
<sequence length="210" mass="22656">MGNPRQPGPRDYPGVVAVLVVLLAVLLPGGLALSVHRYLNPDTAVTPPPVTVAVAKPTPGKKKDAQLTDGEFGDWNFRMGSVAFKAKRVSGWTYDSCAPVDRQGVLAGKGCDQAVQLAYSAYSGHLKAVQVIMVFPSEQAAKDTADSSRAVQWRRDKLLSEYAYGRTRSSATGKFVVFTAVTADKTAQAKAAQFHQSLHADHVSYFLFRS</sequence>
<proteinExistence type="predicted"/>
<evidence type="ECO:0000313" key="2">
    <source>
        <dbReference type="Proteomes" id="UP001499843"/>
    </source>
</evidence>
<evidence type="ECO:0008006" key="3">
    <source>
        <dbReference type="Google" id="ProtNLM"/>
    </source>
</evidence>
<protein>
    <recommendedName>
        <fullName evidence="3">Secreted protein</fullName>
    </recommendedName>
</protein>
<accession>A0ABN3CGE7</accession>
<gene>
    <name evidence="1" type="ORF">GCM10009850_039230</name>
</gene>
<reference evidence="1 2" key="1">
    <citation type="journal article" date="2019" name="Int. J. Syst. Evol. Microbiol.">
        <title>The Global Catalogue of Microorganisms (GCM) 10K type strain sequencing project: providing services to taxonomists for standard genome sequencing and annotation.</title>
        <authorList>
            <consortium name="The Broad Institute Genomics Platform"/>
            <consortium name="The Broad Institute Genome Sequencing Center for Infectious Disease"/>
            <person name="Wu L."/>
            <person name="Ma J."/>
        </authorList>
    </citation>
    <scope>NUCLEOTIDE SEQUENCE [LARGE SCALE GENOMIC DNA]</scope>
    <source>
        <strain evidence="1 2">JCM 16114</strain>
    </source>
</reference>
<dbReference type="RefSeq" id="WP_344476642.1">
    <property type="nucleotide sequence ID" value="NZ_BAAAQX010000009.1"/>
</dbReference>
<keyword evidence="2" id="KW-1185">Reference proteome</keyword>
<organism evidence="1 2">
    <name type="scientific">Nonomuraea monospora</name>
    <dbReference type="NCBI Taxonomy" id="568818"/>
    <lineage>
        <taxon>Bacteria</taxon>
        <taxon>Bacillati</taxon>
        <taxon>Actinomycetota</taxon>
        <taxon>Actinomycetes</taxon>
        <taxon>Streptosporangiales</taxon>
        <taxon>Streptosporangiaceae</taxon>
        <taxon>Nonomuraea</taxon>
    </lineage>
</organism>
<evidence type="ECO:0000313" key="1">
    <source>
        <dbReference type="EMBL" id="GAA2208465.1"/>
    </source>
</evidence>
<name>A0ABN3CGE7_9ACTN</name>
<dbReference type="Proteomes" id="UP001499843">
    <property type="component" value="Unassembled WGS sequence"/>
</dbReference>
<dbReference type="EMBL" id="BAAAQX010000009">
    <property type="protein sequence ID" value="GAA2208465.1"/>
    <property type="molecule type" value="Genomic_DNA"/>
</dbReference>